<evidence type="ECO:0000313" key="20">
    <source>
        <dbReference type="Proteomes" id="UP000461670"/>
    </source>
</evidence>
<dbReference type="EMBL" id="WNDQ01000012">
    <property type="protein sequence ID" value="KAF1022397.1"/>
    <property type="molecule type" value="Genomic_DNA"/>
</dbReference>
<dbReference type="CDD" id="cd01347">
    <property type="entry name" value="ligand_gated_channel"/>
    <property type="match status" value="1"/>
</dbReference>
<keyword evidence="6 14" id="KW-0812">Transmembrane</keyword>
<protein>
    <submittedName>
        <fullName evidence="19">Catecholate siderophore receptor Fiu</fullName>
    </submittedName>
</protein>
<keyword evidence="11 14" id="KW-0472">Membrane</keyword>
<dbReference type="InterPro" id="IPR012910">
    <property type="entry name" value="Plug_dom"/>
</dbReference>
<evidence type="ECO:0000256" key="2">
    <source>
        <dbReference type="ARBA" id="ARBA00009810"/>
    </source>
</evidence>
<dbReference type="NCBIfam" id="NF007349">
    <property type="entry name" value="PRK09840.1"/>
    <property type="match status" value="1"/>
</dbReference>
<name>A0A7V8FQD5_9BURK</name>
<dbReference type="SUPFAM" id="SSF56935">
    <property type="entry name" value="Porins"/>
    <property type="match status" value="1"/>
</dbReference>
<dbReference type="GO" id="GO:0015891">
    <property type="term" value="P:siderophore transport"/>
    <property type="evidence" value="ECO:0007669"/>
    <property type="project" value="InterPro"/>
</dbReference>
<dbReference type="Gene3D" id="2.40.170.20">
    <property type="entry name" value="TonB-dependent receptor, beta-barrel domain"/>
    <property type="match status" value="1"/>
</dbReference>
<feature type="domain" description="TonB-dependent receptor plug" evidence="18">
    <location>
        <begin position="70"/>
        <end position="170"/>
    </location>
</feature>
<dbReference type="PANTHER" id="PTHR32552">
    <property type="entry name" value="FERRICHROME IRON RECEPTOR-RELATED"/>
    <property type="match status" value="1"/>
</dbReference>
<evidence type="ECO:0000256" key="4">
    <source>
        <dbReference type="ARBA" id="ARBA00022452"/>
    </source>
</evidence>
<dbReference type="Pfam" id="PF00593">
    <property type="entry name" value="TonB_dep_Rec_b-barrel"/>
    <property type="match status" value="1"/>
</dbReference>
<keyword evidence="5" id="KW-0410">Iron transport</keyword>
<dbReference type="PANTHER" id="PTHR32552:SF89">
    <property type="entry name" value="CATECHOLATE SIDEROPHORE RECEPTOR FIU"/>
    <property type="match status" value="1"/>
</dbReference>
<dbReference type="PROSITE" id="PS52016">
    <property type="entry name" value="TONB_DEPENDENT_REC_3"/>
    <property type="match status" value="1"/>
</dbReference>
<dbReference type="GO" id="GO:0015344">
    <property type="term" value="F:siderophore uptake transmembrane transporter activity"/>
    <property type="evidence" value="ECO:0007669"/>
    <property type="project" value="TreeGrafter"/>
</dbReference>
<evidence type="ECO:0000256" key="1">
    <source>
        <dbReference type="ARBA" id="ARBA00004571"/>
    </source>
</evidence>
<comment type="subcellular location">
    <subcellularLocation>
        <location evidence="1 14">Cell outer membrane</location>
        <topology evidence="1 14">Multi-pass membrane protein</topology>
    </subcellularLocation>
</comment>
<dbReference type="InterPro" id="IPR039426">
    <property type="entry name" value="TonB-dep_rcpt-like"/>
</dbReference>
<evidence type="ECO:0000256" key="8">
    <source>
        <dbReference type="ARBA" id="ARBA00023004"/>
    </source>
</evidence>
<dbReference type="GO" id="GO:0009279">
    <property type="term" value="C:cell outer membrane"/>
    <property type="evidence" value="ECO:0007669"/>
    <property type="project" value="UniProtKB-SubCell"/>
</dbReference>
<organism evidence="19 20">
    <name type="scientific">Paracidovorax wautersii</name>
    <dbReference type="NCBI Taxonomy" id="1177982"/>
    <lineage>
        <taxon>Bacteria</taxon>
        <taxon>Pseudomonadati</taxon>
        <taxon>Pseudomonadota</taxon>
        <taxon>Betaproteobacteria</taxon>
        <taxon>Burkholderiales</taxon>
        <taxon>Comamonadaceae</taxon>
        <taxon>Paracidovorax</taxon>
    </lineage>
</organism>
<evidence type="ECO:0000259" key="17">
    <source>
        <dbReference type="Pfam" id="PF00593"/>
    </source>
</evidence>
<evidence type="ECO:0000256" key="13">
    <source>
        <dbReference type="ARBA" id="ARBA00023237"/>
    </source>
</evidence>
<keyword evidence="8" id="KW-0408">Iron</keyword>
<keyword evidence="13 14" id="KW-0998">Cell outer membrane</keyword>
<dbReference type="NCBIfam" id="TIGR01783">
    <property type="entry name" value="TonB-siderophor"/>
    <property type="match status" value="1"/>
</dbReference>
<dbReference type="InterPro" id="IPR036942">
    <property type="entry name" value="Beta-barrel_TonB_sf"/>
</dbReference>
<evidence type="ECO:0000256" key="5">
    <source>
        <dbReference type="ARBA" id="ARBA00022496"/>
    </source>
</evidence>
<comment type="similarity">
    <text evidence="2 14 15">Belongs to the TonB-dependent receptor family.</text>
</comment>
<dbReference type="Pfam" id="PF07715">
    <property type="entry name" value="Plug"/>
    <property type="match status" value="1"/>
</dbReference>
<sequence>MAHITSRKHPTARSAAPGAKAATVLTGLVALSLPLHAQTAATLPQVTIKGERAADYKAEQLASPKFTQPLVDTTQTVTVIKDTVLKEQTASTLTEALRNVPGVGTFNIGENGRMNTGDAISMRGFDSSNSIFVDGIRDLGNVTRDVFNIDQIEVIKGPSGTDYGRTAAAGSINLVTKQPKLEDAFDASVGVGTGSYKRSTVDWNKSLTGLPGAALRLNVVGEDSGVAGRDTVKNKKWGVAPSLALGLGTDNRLYIDLLHIKQNNIPDGGVPTVGLKGYNSGITTAAVRDYLNSHRVGSSNYYGTNGDFDHSTADMATLRLEHDFSADTKLRNTLRWGRLSHDYQATAVTAPAAVGNDPLATLVTRSGNNGDSINKILTNQTNLSTKLWTGAFEHDISAGLELTRETMDTVGWSSTVPATNLYAPDSSLAYTRTLNPFGDTTGKMDTYAVYAFDTLKLNPQWQLNGGVRLEHYKLKADYWNNAGTRTSPIYEAVNAQDSGNLFNWKVGALFKPADNGSIYLNCAIQLQPPGTVSGGDGITNANFIAPSVSGSSANDLNYDPQRTRTVELGTKWDLFDKKLLLTAALFHTQLSNEIEADPVLTNVYYQNGKKTVKGLELGAVGQITPRWSVSSGFTIQHTKTDAATQTQTGTVSADGSNSLPFTPKTAFTLWSTYQLAPQLSIGGGARYIGTMKKARDSVTVGPSSIPAYWVADAMVGYRVTRNLSLQFNVTNLFDKDYVASINRGDHRYYPGAERAYRLTASLDF</sequence>
<gene>
    <name evidence="19" type="primary">fiu</name>
    <name evidence="19" type="ORF">GAK30_01181</name>
</gene>
<dbReference type="Proteomes" id="UP000461670">
    <property type="component" value="Unassembled WGS sequence"/>
</dbReference>
<keyword evidence="3 14" id="KW-0813">Transport</keyword>
<reference evidence="20" key="1">
    <citation type="journal article" date="2020" name="MBio">
        <title>Horizontal gene transfer to a defensive symbiont with a reduced genome amongst a multipartite beetle microbiome.</title>
        <authorList>
            <person name="Waterworth S.C."/>
            <person name="Florez L.V."/>
            <person name="Rees E.R."/>
            <person name="Hertweck C."/>
            <person name="Kaltenpoth M."/>
            <person name="Kwan J.C."/>
        </authorList>
    </citation>
    <scope>NUCLEOTIDE SEQUENCE [LARGE SCALE GENOMIC DNA]</scope>
</reference>
<comment type="caution">
    <text evidence="19">The sequence shown here is derived from an EMBL/GenBank/DDBJ whole genome shotgun (WGS) entry which is preliminary data.</text>
</comment>
<evidence type="ECO:0000256" key="14">
    <source>
        <dbReference type="PROSITE-ProRule" id="PRU01360"/>
    </source>
</evidence>
<evidence type="ECO:0000256" key="16">
    <source>
        <dbReference type="SAM" id="SignalP"/>
    </source>
</evidence>
<dbReference type="GO" id="GO:0038023">
    <property type="term" value="F:signaling receptor activity"/>
    <property type="evidence" value="ECO:0007669"/>
    <property type="project" value="InterPro"/>
</dbReference>
<dbReference type="AlphaFoldDB" id="A0A7V8FQD5"/>
<accession>A0A7V8FQD5</accession>
<dbReference type="FunFam" id="2.170.130.10:FF:000001">
    <property type="entry name" value="Catecholate siderophore TonB-dependent receptor"/>
    <property type="match status" value="1"/>
</dbReference>
<dbReference type="InterPro" id="IPR010105">
    <property type="entry name" value="TonB_sidphr_rcpt"/>
</dbReference>
<keyword evidence="12 19" id="KW-0675">Receptor</keyword>
<evidence type="ECO:0000256" key="12">
    <source>
        <dbReference type="ARBA" id="ARBA00023170"/>
    </source>
</evidence>
<feature type="signal peptide" evidence="16">
    <location>
        <begin position="1"/>
        <end position="37"/>
    </location>
</feature>
<keyword evidence="10 15" id="KW-0798">TonB box</keyword>
<evidence type="ECO:0000256" key="11">
    <source>
        <dbReference type="ARBA" id="ARBA00023136"/>
    </source>
</evidence>
<evidence type="ECO:0000256" key="3">
    <source>
        <dbReference type="ARBA" id="ARBA00022448"/>
    </source>
</evidence>
<dbReference type="Gene3D" id="2.170.130.10">
    <property type="entry name" value="TonB-dependent receptor, plug domain"/>
    <property type="match status" value="1"/>
</dbReference>
<evidence type="ECO:0000256" key="6">
    <source>
        <dbReference type="ARBA" id="ARBA00022692"/>
    </source>
</evidence>
<feature type="domain" description="TonB-dependent receptor-like beta-barrel" evidence="17">
    <location>
        <begin position="287"/>
        <end position="732"/>
    </location>
</feature>
<evidence type="ECO:0000256" key="10">
    <source>
        <dbReference type="ARBA" id="ARBA00023077"/>
    </source>
</evidence>
<feature type="chain" id="PRO_5030589322" evidence="16">
    <location>
        <begin position="38"/>
        <end position="764"/>
    </location>
</feature>
<dbReference type="InterPro" id="IPR000531">
    <property type="entry name" value="Beta-barrel_TonB"/>
</dbReference>
<evidence type="ECO:0000259" key="18">
    <source>
        <dbReference type="Pfam" id="PF07715"/>
    </source>
</evidence>
<evidence type="ECO:0000256" key="7">
    <source>
        <dbReference type="ARBA" id="ARBA00022729"/>
    </source>
</evidence>
<evidence type="ECO:0000313" key="19">
    <source>
        <dbReference type="EMBL" id="KAF1022397.1"/>
    </source>
</evidence>
<proteinExistence type="inferred from homology"/>
<evidence type="ECO:0000256" key="9">
    <source>
        <dbReference type="ARBA" id="ARBA00023065"/>
    </source>
</evidence>
<keyword evidence="4 14" id="KW-1134">Transmembrane beta strand</keyword>
<keyword evidence="7 16" id="KW-0732">Signal</keyword>
<dbReference type="InterPro" id="IPR037066">
    <property type="entry name" value="Plug_dom_sf"/>
</dbReference>
<evidence type="ECO:0000256" key="15">
    <source>
        <dbReference type="RuleBase" id="RU003357"/>
    </source>
</evidence>
<keyword evidence="9" id="KW-0406">Ion transport</keyword>